<dbReference type="EMBL" id="CAJVCH010109990">
    <property type="protein sequence ID" value="CAG7724449.1"/>
    <property type="molecule type" value="Genomic_DNA"/>
</dbReference>
<keyword evidence="2" id="KW-1185">Reference proteome</keyword>
<sequence>MSVTGESEDVVCDMHLKDAVWLWGCNIFLITDIIQKLRSASYTGQPTCWALESHNLLDEIDPYTLHTAYSWHMIIFKGIISHGILFTGSDYTLDLDHVDWNRSTLNRL</sequence>
<protein>
    <submittedName>
        <fullName evidence="1">Uncharacterized protein</fullName>
    </submittedName>
</protein>
<organism evidence="1 2">
    <name type="scientific">Allacma fusca</name>
    <dbReference type="NCBI Taxonomy" id="39272"/>
    <lineage>
        <taxon>Eukaryota</taxon>
        <taxon>Metazoa</taxon>
        <taxon>Ecdysozoa</taxon>
        <taxon>Arthropoda</taxon>
        <taxon>Hexapoda</taxon>
        <taxon>Collembola</taxon>
        <taxon>Symphypleona</taxon>
        <taxon>Sminthuridae</taxon>
        <taxon>Allacma</taxon>
    </lineage>
</organism>
<accession>A0A8J2KE76</accession>
<proteinExistence type="predicted"/>
<comment type="caution">
    <text evidence="1">The sequence shown here is derived from an EMBL/GenBank/DDBJ whole genome shotgun (WGS) entry which is preliminary data.</text>
</comment>
<reference evidence="1" key="1">
    <citation type="submission" date="2021-06" db="EMBL/GenBank/DDBJ databases">
        <authorList>
            <person name="Hodson N. C."/>
            <person name="Mongue J. A."/>
            <person name="Jaron S. K."/>
        </authorList>
    </citation>
    <scope>NUCLEOTIDE SEQUENCE</scope>
</reference>
<gene>
    <name evidence="1" type="ORF">AFUS01_LOCUS13475</name>
</gene>
<evidence type="ECO:0000313" key="1">
    <source>
        <dbReference type="EMBL" id="CAG7724449.1"/>
    </source>
</evidence>
<evidence type="ECO:0000313" key="2">
    <source>
        <dbReference type="Proteomes" id="UP000708208"/>
    </source>
</evidence>
<dbReference type="AlphaFoldDB" id="A0A8J2KE76"/>
<name>A0A8J2KE76_9HEXA</name>
<dbReference type="Proteomes" id="UP000708208">
    <property type="component" value="Unassembled WGS sequence"/>
</dbReference>